<name>I3Z3J3_BELBD</name>
<reference evidence="2" key="1">
    <citation type="submission" date="2012-06" db="EMBL/GenBank/DDBJ databases">
        <title>The complete genome of Belliella baltica DSM 15883.</title>
        <authorList>
            <person name="Lucas S."/>
            <person name="Copeland A."/>
            <person name="Lapidus A."/>
            <person name="Goodwin L."/>
            <person name="Pitluck S."/>
            <person name="Peters L."/>
            <person name="Mikhailova N."/>
            <person name="Davenport K."/>
            <person name="Kyrpides N."/>
            <person name="Mavromatis K."/>
            <person name="Pagani I."/>
            <person name="Ivanova N."/>
            <person name="Ovchinnikova G."/>
            <person name="Zeytun A."/>
            <person name="Detter J.C."/>
            <person name="Han C."/>
            <person name="Land M."/>
            <person name="Hauser L."/>
            <person name="Markowitz V."/>
            <person name="Cheng J.-F."/>
            <person name="Hugenholtz P."/>
            <person name="Woyke T."/>
            <person name="Wu D."/>
            <person name="Tindall B."/>
            <person name="Pomrenke H."/>
            <person name="Brambilla E."/>
            <person name="Klenk H.-P."/>
            <person name="Eisen J.A."/>
        </authorList>
    </citation>
    <scope>NUCLEOTIDE SEQUENCE [LARGE SCALE GENOMIC DNA]</scope>
    <source>
        <strain evidence="2">DSM 15883 / CIP 108006 / LMG 21964 / BA134</strain>
    </source>
</reference>
<protein>
    <submittedName>
        <fullName evidence="1">Transposase</fullName>
    </submittedName>
</protein>
<evidence type="ECO:0000313" key="1">
    <source>
        <dbReference type="EMBL" id="AFL83811.1"/>
    </source>
</evidence>
<dbReference type="KEGG" id="bbd:Belba_1176"/>
<dbReference type="GO" id="GO:0004803">
    <property type="term" value="F:transposase activity"/>
    <property type="evidence" value="ECO:0007669"/>
    <property type="project" value="InterPro"/>
</dbReference>
<dbReference type="eggNOG" id="COG2963">
    <property type="taxonomic scope" value="Bacteria"/>
</dbReference>
<organism evidence="1 2">
    <name type="scientific">Belliella baltica (strain DSM 15883 / CIP 108006 / LMG 21964 / BA134)</name>
    <dbReference type="NCBI Taxonomy" id="866536"/>
    <lineage>
        <taxon>Bacteria</taxon>
        <taxon>Pseudomonadati</taxon>
        <taxon>Bacteroidota</taxon>
        <taxon>Cytophagia</taxon>
        <taxon>Cytophagales</taxon>
        <taxon>Cyclobacteriaceae</taxon>
        <taxon>Belliella</taxon>
    </lineage>
</organism>
<dbReference type="InterPro" id="IPR009057">
    <property type="entry name" value="Homeodomain-like_sf"/>
</dbReference>
<gene>
    <name evidence="1" type="ordered locus">Belba_1176</name>
</gene>
<dbReference type="InterPro" id="IPR002514">
    <property type="entry name" value="Transposase_8"/>
</dbReference>
<accession>I3Z3J3</accession>
<dbReference type="EMBL" id="CP003281">
    <property type="protein sequence ID" value="AFL83811.1"/>
    <property type="molecule type" value="Genomic_DNA"/>
</dbReference>
<dbReference type="HOGENOM" id="CLU_2128594_0_0_10"/>
<keyword evidence="2" id="KW-1185">Reference proteome</keyword>
<dbReference type="Pfam" id="PF01527">
    <property type="entry name" value="HTH_Tnp_1"/>
    <property type="match status" value="1"/>
</dbReference>
<dbReference type="RefSeq" id="WP_014771809.1">
    <property type="nucleotide sequence ID" value="NC_018010.1"/>
</dbReference>
<sequence>MTTEERHRRRFSEEFRKEQVQLIETGKTTILEVSKRYEVKTQNIRVWMERYGKKSIPGRILITTGKDYDRIMSLEKENKKLIELIGRQQVELIHKDEVIRLAKDRLGEDFEKK</sequence>
<dbReference type="Proteomes" id="UP000006050">
    <property type="component" value="Chromosome"/>
</dbReference>
<dbReference type="GO" id="GO:0006313">
    <property type="term" value="P:DNA transposition"/>
    <property type="evidence" value="ECO:0007669"/>
    <property type="project" value="InterPro"/>
</dbReference>
<dbReference type="Gene3D" id="1.10.10.60">
    <property type="entry name" value="Homeodomain-like"/>
    <property type="match status" value="1"/>
</dbReference>
<proteinExistence type="predicted"/>
<dbReference type="SUPFAM" id="SSF46689">
    <property type="entry name" value="Homeodomain-like"/>
    <property type="match status" value="1"/>
</dbReference>
<evidence type="ECO:0000313" key="2">
    <source>
        <dbReference type="Proteomes" id="UP000006050"/>
    </source>
</evidence>
<dbReference type="AlphaFoldDB" id="I3Z3J3"/>
<dbReference type="STRING" id="866536.Belba_1176"/>
<dbReference type="GO" id="GO:0003677">
    <property type="term" value="F:DNA binding"/>
    <property type="evidence" value="ECO:0007669"/>
    <property type="project" value="InterPro"/>
</dbReference>